<feature type="region of interest" description="Disordered" evidence="4">
    <location>
        <begin position="320"/>
        <end position="344"/>
    </location>
</feature>
<dbReference type="SUPFAM" id="SSF46689">
    <property type="entry name" value="Homeodomain-like"/>
    <property type="match status" value="2"/>
</dbReference>
<evidence type="ECO:0000256" key="3">
    <source>
        <dbReference type="ARBA" id="ARBA00023163"/>
    </source>
</evidence>
<dbReference type="EMBL" id="CP035631">
    <property type="protein sequence ID" value="WFF40451.1"/>
    <property type="molecule type" value="Genomic_DNA"/>
</dbReference>
<evidence type="ECO:0000256" key="2">
    <source>
        <dbReference type="ARBA" id="ARBA00023125"/>
    </source>
</evidence>
<dbReference type="PROSITE" id="PS00041">
    <property type="entry name" value="HTH_ARAC_FAMILY_1"/>
    <property type="match status" value="1"/>
</dbReference>
<dbReference type="CDD" id="cd03136">
    <property type="entry name" value="GATase1_AraC_ArgR_like"/>
    <property type="match status" value="1"/>
</dbReference>
<gene>
    <name evidence="6" type="ORF">EVC62_02450</name>
</gene>
<proteinExistence type="predicted"/>
<protein>
    <submittedName>
        <fullName evidence="6">GlxA family transcriptional regulator</fullName>
    </submittedName>
</protein>
<dbReference type="SUPFAM" id="SSF52317">
    <property type="entry name" value="Class I glutamine amidotransferase-like"/>
    <property type="match status" value="1"/>
</dbReference>
<feature type="domain" description="HTH araC/xylS-type" evidence="5">
    <location>
        <begin position="229"/>
        <end position="327"/>
    </location>
</feature>
<dbReference type="PROSITE" id="PS01124">
    <property type="entry name" value="HTH_ARAC_FAMILY_2"/>
    <property type="match status" value="1"/>
</dbReference>
<evidence type="ECO:0000313" key="6">
    <source>
        <dbReference type="EMBL" id="WFF40451.1"/>
    </source>
</evidence>
<keyword evidence="1" id="KW-0805">Transcription regulation</keyword>
<sequence>MRPEEPVVHLEKRPAPPATLGFVLIPRFSMLAFFSAVEPLRIANRLAGRVLYRWVLISEDGGPVTASNDMTLLADCDLASTPPLTSVAVCAGFEPDRGLSRRFSQWLHRRAGEGMLLGGIDTGPLLLAEMGLLDGHRVTLHWESLPAFRERFPALEAVEELYELDRQRFTCAGGAAAMDLALELIARDHGQALADDTAEQLIHARLRPREEAQRLPLARRLGTHCRPLVDAVALMERHLEQPLTIAALAARIGLSPRQLQRLFDAELGQRPRDYYLGLRLDRARHLLEETERDILSIALACGFSSASSFARAYRQCYGHPPRAARQPRLDDPDAATAPHLSRGG</sequence>
<dbReference type="InterPro" id="IPR009057">
    <property type="entry name" value="Homeodomain-like_sf"/>
</dbReference>
<dbReference type="PANTHER" id="PTHR43130:SF3">
    <property type="entry name" value="HTH-TYPE TRANSCRIPTIONAL REGULATOR RV1931C"/>
    <property type="match status" value="1"/>
</dbReference>
<dbReference type="InterPro" id="IPR052158">
    <property type="entry name" value="INH-QAR"/>
</dbReference>
<dbReference type="InterPro" id="IPR018062">
    <property type="entry name" value="HTH_AraC-typ_CS"/>
</dbReference>
<dbReference type="Proteomes" id="UP001321526">
    <property type="component" value="Chromosome"/>
</dbReference>
<name>A0ABY8FIR2_9GAMM</name>
<dbReference type="InterPro" id="IPR002818">
    <property type="entry name" value="DJ-1/PfpI"/>
</dbReference>
<keyword evidence="7" id="KW-1185">Reference proteome</keyword>
<evidence type="ECO:0000259" key="5">
    <source>
        <dbReference type="PROSITE" id="PS01124"/>
    </source>
</evidence>
<dbReference type="Pfam" id="PF12833">
    <property type="entry name" value="HTH_18"/>
    <property type="match status" value="1"/>
</dbReference>
<dbReference type="InterPro" id="IPR018060">
    <property type="entry name" value="HTH_AraC"/>
</dbReference>
<keyword evidence="3" id="KW-0804">Transcription</keyword>
<dbReference type="Gene3D" id="1.10.10.60">
    <property type="entry name" value="Homeodomain-like"/>
    <property type="match status" value="1"/>
</dbReference>
<dbReference type="Pfam" id="PF01965">
    <property type="entry name" value="DJ-1_PfpI"/>
    <property type="match status" value="1"/>
</dbReference>
<accession>A0ABY8FIR2</accession>
<dbReference type="PANTHER" id="PTHR43130">
    <property type="entry name" value="ARAC-FAMILY TRANSCRIPTIONAL REGULATOR"/>
    <property type="match status" value="1"/>
</dbReference>
<evidence type="ECO:0000313" key="7">
    <source>
        <dbReference type="Proteomes" id="UP001321526"/>
    </source>
</evidence>
<dbReference type="SMART" id="SM00342">
    <property type="entry name" value="HTH_ARAC"/>
    <property type="match status" value="1"/>
</dbReference>
<keyword evidence="2" id="KW-0238">DNA-binding</keyword>
<dbReference type="InterPro" id="IPR029062">
    <property type="entry name" value="Class_I_gatase-like"/>
</dbReference>
<evidence type="ECO:0000256" key="1">
    <source>
        <dbReference type="ARBA" id="ARBA00023015"/>
    </source>
</evidence>
<dbReference type="RefSeq" id="WP_110690484.1">
    <property type="nucleotide sequence ID" value="NZ_CP035631.1"/>
</dbReference>
<evidence type="ECO:0000256" key="4">
    <source>
        <dbReference type="SAM" id="MobiDB-lite"/>
    </source>
</evidence>
<dbReference type="Gene3D" id="3.40.50.880">
    <property type="match status" value="1"/>
</dbReference>
<reference evidence="6 7" key="1">
    <citation type="submission" date="2019-01" db="EMBL/GenBank/DDBJ databases">
        <title>Genome sequence of Salinicola endophyticus REST5.</title>
        <authorList>
            <person name="Nascimento F.X."/>
        </authorList>
    </citation>
    <scope>NUCLEOTIDE SEQUENCE [LARGE SCALE GENOMIC DNA]</scope>
    <source>
        <strain evidence="6 7">REST5</strain>
    </source>
</reference>
<organism evidence="6 7">
    <name type="scientific">Salinicola endophyticus</name>
    <dbReference type="NCBI Taxonomy" id="1949083"/>
    <lineage>
        <taxon>Bacteria</taxon>
        <taxon>Pseudomonadati</taxon>
        <taxon>Pseudomonadota</taxon>
        <taxon>Gammaproteobacteria</taxon>
        <taxon>Oceanospirillales</taxon>
        <taxon>Halomonadaceae</taxon>
        <taxon>Salinicola</taxon>
    </lineage>
</organism>